<dbReference type="InterPro" id="IPR007456">
    <property type="entry name" value="Smg"/>
</dbReference>
<dbReference type="RefSeq" id="WP_013405857.1">
    <property type="nucleotide sequence ID" value="NC_014654.1"/>
</dbReference>
<dbReference type="AlphaFoldDB" id="E4RL12"/>
<evidence type="ECO:0000313" key="1">
    <source>
        <dbReference type="EMBL" id="ADQ14776.1"/>
    </source>
</evidence>
<reference evidence="1 2" key="2">
    <citation type="journal article" date="2011" name="J. Bacteriol.">
        <title>Complete Genome Sequence of the Haloalkaliphilic, Hydrogen Producing Halanaerobium hydrogenoformans.</title>
        <authorList>
            <person name="Brown S.D."/>
            <person name="Begemann M.B."/>
            <person name="Mormile M.R."/>
            <person name="Wall J.D."/>
            <person name="Han C.S."/>
            <person name="Goodwin L.A."/>
            <person name="Pitluck S."/>
            <person name="Land M.L."/>
            <person name="Hauser L.J."/>
            <person name="Elias D.A."/>
        </authorList>
    </citation>
    <scope>NUCLEOTIDE SEQUENCE [LARGE SCALE GENOMIC DNA]</scope>
    <source>
        <strain evidence="2">sapolanicus</strain>
    </source>
</reference>
<dbReference type="Proteomes" id="UP000007434">
    <property type="component" value="Chromosome"/>
</dbReference>
<proteinExistence type="predicted"/>
<protein>
    <recommendedName>
        <fullName evidence="3">Smg protein</fullName>
    </recommendedName>
</protein>
<dbReference type="KEGG" id="has:Halsa_1349"/>
<reference evidence="1 2" key="1">
    <citation type="submission" date="2010-11" db="EMBL/GenBank/DDBJ databases">
        <title>Complete sequence of Halanaerobium sp. sapolanicus.</title>
        <authorList>
            <consortium name="US DOE Joint Genome Institute"/>
            <person name="Lucas S."/>
            <person name="Copeland A."/>
            <person name="Lapidus A."/>
            <person name="Cheng J.-F."/>
            <person name="Bruce D."/>
            <person name="Goodwin L."/>
            <person name="Pitluck S."/>
            <person name="Davenport K."/>
            <person name="Detter J.C."/>
            <person name="Han C."/>
            <person name="Tapia R."/>
            <person name="Land M."/>
            <person name="Hauser L."/>
            <person name="Jeffries C."/>
            <person name="Kyrpides N."/>
            <person name="Ivanova N."/>
            <person name="Mikhailova N."/>
            <person name="Begemann M.B."/>
            <person name="Mormile M.R."/>
            <person name="Wall J.D."/>
            <person name="Elias D.A."/>
            <person name="Woyke T."/>
        </authorList>
    </citation>
    <scope>NUCLEOTIDE SEQUENCE [LARGE SCALE GENOMIC DNA]</scope>
    <source>
        <strain evidence="2">sapolanicus</strain>
    </source>
</reference>
<dbReference type="OrthoDB" id="2112730at2"/>
<dbReference type="EMBL" id="CP002304">
    <property type="protein sequence ID" value="ADQ14776.1"/>
    <property type="molecule type" value="Genomic_DNA"/>
</dbReference>
<name>E4RL12_HALHG</name>
<evidence type="ECO:0008006" key="3">
    <source>
        <dbReference type="Google" id="ProtNLM"/>
    </source>
</evidence>
<dbReference type="STRING" id="656519.Halsa_1349"/>
<keyword evidence="2" id="KW-1185">Reference proteome</keyword>
<dbReference type="Pfam" id="PF04361">
    <property type="entry name" value="DUF494"/>
    <property type="match status" value="1"/>
</dbReference>
<evidence type="ECO:0000313" key="2">
    <source>
        <dbReference type="Proteomes" id="UP000007434"/>
    </source>
</evidence>
<organism evidence="1 2">
    <name type="scientific">Halanaerobium hydrogeniformans</name>
    <name type="common">Halanaerobium sp. (strain sapolanicus)</name>
    <dbReference type="NCBI Taxonomy" id="656519"/>
    <lineage>
        <taxon>Bacteria</taxon>
        <taxon>Bacillati</taxon>
        <taxon>Bacillota</taxon>
        <taxon>Clostridia</taxon>
        <taxon>Halanaerobiales</taxon>
        <taxon>Halanaerobiaceae</taxon>
        <taxon>Halanaerobium</taxon>
    </lineage>
</organism>
<dbReference type="HOGENOM" id="CLU_1616719_0_0_9"/>
<dbReference type="eggNOG" id="COG2922">
    <property type="taxonomic scope" value="Bacteria"/>
</dbReference>
<gene>
    <name evidence="1" type="ordered locus">Halsa_1349</name>
</gene>
<sequence length="159" mass="18743">MNKNVIEILTLLMQIFIDKIDLLSLKKDITDSLEEQGYELEDINKAFEFMYKDPFAVSENDFYSDQKDSGYNRVFTKIEKLYFDDEVKNIIIKLNKSGLLNTEKLEVIIDQLLSMAFFNNLTIESMWDVIDEIVEDDYKLYIISESINEFNGKAIKFQM</sequence>
<accession>E4RL12</accession>